<evidence type="ECO:0000313" key="1">
    <source>
        <dbReference type="EMBL" id="KAJ8355650.1"/>
    </source>
</evidence>
<proteinExistence type="predicted"/>
<keyword evidence="2" id="KW-1185">Reference proteome</keyword>
<dbReference type="AlphaFoldDB" id="A0A9Q1FC79"/>
<comment type="caution">
    <text evidence="1">The sequence shown here is derived from an EMBL/GenBank/DDBJ whole genome shotgun (WGS) entry which is preliminary data.</text>
</comment>
<dbReference type="Proteomes" id="UP001152622">
    <property type="component" value="Chromosome 6"/>
</dbReference>
<accession>A0A9Q1FC79</accession>
<reference evidence="1" key="1">
    <citation type="journal article" date="2023" name="Science">
        <title>Genome structures resolve the early diversification of teleost fishes.</title>
        <authorList>
            <person name="Parey E."/>
            <person name="Louis A."/>
            <person name="Montfort J."/>
            <person name="Bouchez O."/>
            <person name="Roques C."/>
            <person name="Iampietro C."/>
            <person name="Lluch J."/>
            <person name="Castinel A."/>
            <person name="Donnadieu C."/>
            <person name="Desvignes T."/>
            <person name="Floi Bucao C."/>
            <person name="Jouanno E."/>
            <person name="Wen M."/>
            <person name="Mejri S."/>
            <person name="Dirks R."/>
            <person name="Jansen H."/>
            <person name="Henkel C."/>
            <person name="Chen W.J."/>
            <person name="Zahm M."/>
            <person name="Cabau C."/>
            <person name="Klopp C."/>
            <person name="Thompson A.W."/>
            <person name="Robinson-Rechavi M."/>
            <person name="Braasch I."/>
            <person name="Lecointre G."/>
            <person name="Bobe J."/>
            <person name="Postlethwait J.H."/>
            <person name="Berthelot C."/>
            <person name="Roest Crollius H."/>
            <person name="Guiguen Y."/>
        </authorList>
    </citation>
    <scope>NUCLEOTIDE SEQUENCE</scope>
    <source>
        <strain evidence="1">WJC10195</strain>
    </source>
</reference>
<evidence type="ECO:0000313" key="2">
    <source>
        <dbReference type="Proteomes" id="UP001152622"/>
    </source>
</evidence>
<name>A0A9Q1FC79_SYNKA</name>
<dbReference type="EMBL" id="JAINUF010000006">
    <property type="protein sequence ID" value="KAJ8355650.1"/>
    <property type="molecule type" value="Genomic_DNA"/>
</dbReference>
<gene>
    <name evidence="1" type="ORF">SKAU_G00184440</name>
</gene>
<protein>
    <submittedName>
        <fullName evidence="1">Uncharacterized protein</fullName>
    </submittedName>
</protein>
<organism evidence="1 2">
    <name type="scientific">Synaphobranchus kaupii</name>
    <name type="common">Kaup's arrowtooth eel</name>
    <dbReference type="NCBI Taxonomy" id="118154"/>
    <lineage>
        <taxon>Eukaryota</taxon>
        <taxon>Metazoa</taxon>
        <taxon>Chordata</taxon>
        <taxon>Craniata</taxon>
        <taxon>Vertebrata</taxon>
        <taxon>Euteleostomi</taxon>
        <taxon>Actinopterygii</taxon>
        <taxon>Neopterygii</taxon>
        <taxon>Teleostei</taxon>
        <taxon>Anguilliformes</taxon>
        <taxon>Synaphobranchidae</taxon>
        <taxon>Synaphobranchus</taxon>
    </lineage>
</organism>
<sequence>MKSVEFASYIRKTDSPLRARLQVRTVSLLSREPLCRHLIPSPWPYLFGRGQDVKQVRLAVRWQRGAKCAPPDSCDFVHSSERAHVGNR</sequence>